<dbReference type="CDD" id="cd07937">
    <property type="entry name" value="DRE_TIM_PC_TC_5S"/>
    <property type="match status" value="1"/>
</dbReference>
<dbReference type="FunFam" id="2.40.50.100:FF:000003">
    <property type="entry name" value="Acetyl-CoA carboxylase biotin carboxyl carrier protein"/>
    <property type="match status" value="1"/>
</dbReference>
<name>A0A7X4W659_9GAMM</name>
<dbReference type="PANTHER" id="PTHR43778:SF2">
    <property type="entry name" value="PYRUVATE CARBOXYLASE, MITOCHONDRIAL"/>
    <property type="match status" value="1"/>
</dbReference>
<dbReference type="OrthoDB" id="9760256at2"/>
<comment type="caution">
    <text evidence="4">The sequence shown here is derived from an EMBL/GenBank/DDBJ whole genome shotgun (WGS) entry which is preliminary data.</text>
</comment>
<dbReference type="GO" id="GO:0005737">
    <property type="term" value="C:cytoplasm"/>
    <property type="evidence" value="ECO:0007669"/>
    <property type="project" value="TreeGrafter"/>
</dbReference>
<dbReference type="InterPro" id="IPR001882">
    <property type="entry name" value="Biotin_BS"/>
</dbReference>
<dbReference type="RefSeq" id="WP_161431140.1">
    <property type="nucleotide sequence ID" value="NZ_WUTT01000001.1"/>
</dbReference>
<feature type="domain" description="Pyruvate carboxyltransferase" evidence="3">
    <location>
        <begin position="8"/>
        <end position="268"/>
    </location>
</feature>
<dbReference type="SUPFAM" id="SSF89000">
    <property type="entry name" value="post-HMGL domain-like"/>
    <property type="match status" value="1"/>
</dbReference>
<evidence type="ECO:0000259" key="2">
    <source>
        <dbReference type="PROSITE" id="PS50968"/>
    </source>
</evidence>
<dbReference type="GO" id="GO:0004736">
    <property type="term" value="F:pyruvate carboxylase activity"/>
    <property type="evidence" value="ECO:0007669"/>
    <property type="project" value="UniProtKB-ARBA"/>
</dbReference>
<dbReference type="InterPro" id="IPR000891">
    <property type="entry name" value="PYR_CT"/>
</dbReference>
<dbReference type="GO" id="GO:0006094">
    <property type="term" value="P:gluconeogenesis"/>
    <property type="evidence" value="ECO:0007669"/>
    <property type="project" value="TreeGrafter"/>
</dbReference>
<dbReference type="SUPFAM" id="SSF51230">
    <property type="entry name" value="Single hybrid motif"/>
    <property type="match status" value="1"/>
</dbReference>
<dbReference type="InterPro" id="IPR011053">
    <property type="entry name" value="Single_hybrid_motif"/>
</dbReference>
<evidence type="ECO:0000313" key="4">
    <source>
        <dbReference type="EMBL" id="NAW33836.1"/>
    </source>
</evidence>
<keyword evidence="5" id="KW-1185">Reference proteome</keyword>
<dbReference type="InterPro" id="IPR000089">
    <property type="entry name" value="Biotin_lipoyl"/>
</dbReference>
<keyword evidence="1" id="KW-0092">Biotin</keyword>
<dbReference type="GO" id="GO:0008948">
    <property type="term" value="F:oxaloacetate decarboxylase activity"/>
    <property type="evidence" value="ECO:0007669"/>
    <property type="project" value="InterPro"/>
</dbReference>
<dbReference type="InterPro" id="IPR055268">
    <property type="entry name" value="PCB-like"/>
</dbReference>
<dbReference type="NCBIfam" id="NF010643">
    <property type="entry name" value="PRK14040.1"/>
    <property type="match status" value="1"/>
</dbReference>
<dbReference type="InterPro" id="IPR003379">
    <property type="entry name" value="Carboxylase_cons_dom"/>
</dbReference>
<reference evidence="4 5" key="1">
    <citation type="submission" date="2019-12" db="EMBL/GenBank/DDBJ databases">
        <title>Draft genome sequencing of Halomonas alimentaria DSM 15356.</title>
        <authorList>
            <person name="Pandiyan K."/>
            <person name="Kushwaha P."/>
            <person name="Gowdham M."/>
            <person name="Chakdar H."/>
            <person name="Singh A."/>
            <person name="Kumar M."/>
            <person name="Saxena A.K."/>
        </authorList>
    </citation>
    <scope>NUCLEOTIDE SEQUENCE [LARGE SCALE GENOMIC DNA]</scope>
    <source>
        <strain evidence="4 5">DSM 15356</strain>
    </source>
</reference>
<dbReference type="InterPro" id="IPR013785">
    <property type="entry name" value="Aldolase_TIM"/>
</dbReference>
<evidence type="ECO:0000259" key="3">
    <source>
        <dbReference type="PROSITE" id="PS50991"/>
    </source>
</evidence>
<dbReference type="Gene3D" id="3.20.20.70">
    <property type="entry name" value="Aldolase class I"/>
    <property type="match status" value="1"/>
</dbReference>
<evidence type="ECO:0000313" key="5">
    <source>
        <dbReference type="Proteomes" id="UP000487929"/>
    </source>
</evidence>
<gene>
    <name evidence="4" type="primary">oadA</name>
    <name evidence="4" type="ORF">GRB96_05315</name>
</gene>
<dbReference type="NCBIfam" id="TIGR01108">
    <property type="entry name" value="oadA"/>
    <property type="match status" value="1"/>
</dbReference>
<dbReference type="PROSITE" id="PS50968">
    <property type="entry name" value="BIOTINYL_LIPOYL"/>
    <property type="match status" value="1"/>
</dbReference>
<accession>A0A7X4W659</accession>
<organism evidence="4 5">
    <name type="scientific">Halomonas alimentaria</name>
    <dbReference type="NCBI Taxonomy" id="147248"/>
    <lineage>
        <taxon>Bacteria</taxon>
        <taxon>Pseudomonadati</taxon>
        <taxon>Pseudomonadota</taxon>
        <taxon>Gammaproteobacteria</taxon>
        <taxon>Oceanospirillales</taxon>
        <taxon>Halomonadaceae</taxon>
        <taxon>Halomonas</taxon>
    </lineage>
</organism>
<evidence type="ECO:0000256" key="1">
    <source>
        <dbReference type="ARBA" id="ARBA00023267"/>
    </source>
</evidence>
<dbReference type="PROSITE" id="PS00188">
    <property type="entry name" value="BIOTIN"/>
    <property type="match status" value="1"/>
</dbReference>
<sequence length="606" mass="65102">MTDNARPLGITDVVLRDAHQSLFATRMRLDDMLPIAEKLDRVGFWSLESWGGATFDACIRYLGEDPWERIRALKAAMPNTPQQMLLRGQNLLGYRHYADDVVDKFVERARTNGVDVFRVFDAMNDPRNLERAIQAVRKVEGHAQGTLSYTVSPVHTLDGWVELGKTIAAMGADSLCIKDMAGLLKPYDAFELVTKLKKAVDIPIHMQCHATTGMSTATALKAAEAGIDNVDTAISSMSMTYGHSPTESVVAILQGTERDTGLDLELLEEIAAYFREVRKKYAAFEGSLKGIDSRILIAQVPGGMLTNMEGQLKEQGAGDKLDDVLKEIPKVREDLGFIPLVTPTSQIVGTQAVMNVMMGERYKSISKEVQALLKGEYGAAPAPFNKELQARVLEGGEPITCRPADNLSPEMDKLAAELKEKAKADGIRLAEGEREIDDVLTYALFPQIGLKFLNNRDNPDAFEPAPQVSEAGASLPAKAEAKALATQGGAPAGSETYTVKVNGKQYVVEVAEGGEIGQVAEKGEAAKPAESAPAAPSGEAITAPLAGNIFKVNVREGDSVAEGDVVIILEAMKMETEVRAACAGTVSSVKVGEGDSVAVGDVLIEL</sequence>
<dbReference type="CDD" id="cd06850">
    <property type="entry name" value="biotinyl_domain"/>
    <property type="match status" value="1"/>
</dbReference>
<dbReference type="Proteomes" id="UP000487929">
    <property type="component" value="Unassembled WGS sequence"/>
</dbReference>
<dbReference type="Pfam" id="PF02436">
    <property type="entry name" value="PYC_OADA"/>
    <property type="match status" value="1"/>
</dbReference>
<dbReference type="InterPro" id="IPR005776">
    <property type="entry name" value="OadA"/>
</dbReference>
<feature type="domain" description="Lipoyl-binding" evidence="2">
    <location>
        <begin position="527"/>
        <end position="606"/>
    </location>
</feature>
<dbReference type="EMBL" id="WUTT01000001">
    <property type="protein sequence ID" value="NAW33836.1"/>
    <property type="molecule type" value="Genomic_DNA"/>
</dbReference>
<proteinExistence type="predicted"/>
<dbReference type="SUPFAM" id="SSF51569">
    <property type="entry name" value="Aldolase"/>
    <property type="match status" value="1"/>
</dbReference>
<dbReference type="Gene3D" id="2.40.50.100">
    <property type="match status" value="1"/>
</dbReference>
<dbReference type="Pfam" id="PF00364">
    <property type="entry name" value="Biotin_lipoyl"/>
    <property type="match status" value="1"/>
</dbReference>
<dbReference type="NCBIfam" id="NF006761">
    <property type="entry name" value="PRK09282.1"/>
    <property type="match status" value="1"/>
</dbReference>
<protein>
    <submittedName>
        <fullName evidence="4">Sodium-extruding oxaloacetate decarboxylase subunit alpha</fullName>
    </submittedName>
</protein>
<dbReference type="GO" id="GO:0006814">
    <property type="term" value="P:sodium ion transport"/>
    <property type="evidence" value="ECO:0007669"/>
    <property type="project" value="InterPro"/>
</dbReference>
<dbReference type="PROSITE" id="PS50991">
    <property type="entry name" value="PYR_CT"/>
    <property type="match status" value="1"/>
</dbReference>
<dbReference type="Pfam" id="PF00682">
    <property type="entry name" value="HMGL-like"/>
    <property type="match status" value="1"/>
</dbReference>
<dbReference type="AlphaFoldDB" id="A0A7X4W659"/>
<dbReference type="PANTHER" id="PTHR43778">
    <property type="entry name" value="PYRUVATE CARBOXYLASE"/>
    <property type="match status" value="1"/>
</dbReference>